<dbReference type="Pfam" id="PF07717">
    <property type="entry name" value="OB_NTP_bind"/>
    <property type="match status" value="1"/>
</dbReference>
<dbReference type="Pfam" id="PF21010">
    <property type="entry name" value="HA2_C"/>
    <property type="match status" value="1"/>
</dbReference>
<comment type="caution">
    <text evidence="11">The sequence shown here is derived from an EMBL/GenBank/DDBJ whole genome shotgun (WGS) entry which is preliminary data.</text>
</comment>
<reference evidence="11 12" key="1">
    <citation type="journal article" date="2018" name="Mol. Biol. Evol.">
        <title>Analysis of the draft genome of the red seaweed Gracilariopsis chorda provides insights into genome size evolution in Rhodophyta.</title>
        <authorList>
            <person name="Lee J."/>
            <person name="Yang E.C."/>
            <person name="Graf L."/>
            <person name="Yang J.H."/>
            <person name="Qiu H."/>
            <person name="Zel Zion U."/>
            <person name="Chan C.X."/>
            <person name="Stephens T.G."/>
            <person name="Weber A.P.M."/>
            <person name="Boo G.H."/>
            <person name="Boo S.M."/>
            <person name="Kim K.M."/>
            <person name="Shin Y."/>
            <person name="Jung M."/>
            <person name="Lee S.J."/>
            <person name="Yim H.S."/>
            <person name="Lee J.H."/>
            <person name="Bhattacharya D."/>
            <person name="Yoon H.S."/>
        </authorList>
    </citation>
    <scope>NUCLEOTIDE SEQUENCE [LARGE SCALE GENOMIC DNA]</scope>
    <source>
        <strain evidence="11 12">SKKU-2015</strain>
        <tissue evidence="11">Whole body</tissue>
    </source>
</reference>
<dbReference type="InterPro" id="IPR014001">
    <property type="entry name" value="Helicase_ATP-bd"/>
</dbReference>
<evidence type="ECO:0000259" key="9">
    <source>
        <dbReference type="PROSITE" id="PS51192"/>
    </source>
</evidence>
<dbReference type="InterPro" id="IPR007502">
    <property type="entry name" value="Helicase-assoc_dom"/>
</dbReference>
<dbReference type="SUPFAM" id="SSF52540">
    <property type="entry name" value="P-loop containing nucleoside triphosphate hydrolases"/>
    <property type="match status" value="1"/>
</dbReference>
<feature type="domain" description="Helicase ATP-binding" evidence="9">
    <location>
        <begin position="49"/>
        <end position="213"/>
    </location>
</feature>
<evidence type="ECO:0000259" key="10">
    <source>
        <dbReference type="PROSITE" id="PS51194"/>
    </source>
</evidence>
<protein>
    <recommendedName>
        <fullName evidence="1">RNA helicase</fullName>
        <ecNumber evidence="1">3.6.4.13</ecNumber>
    </recommendedName>
</protein>
<dbReference type="Pfam" id="PF00270">
    <property type="entry name" value="DEAD"/>
    <property type="match status" value="1"/>
</dbReference>
<dbReference type="Gene3D" id="3.40.50.300">
    <property type="entry name" value="P-loop containing nucleotide triphosphate hydrolases"/>
    <property type="match status" value="3"/>
</dbReference>
<evidence type="ECO:0000256" key="4">
    <source>
        <dbReference type="ARBA" id="ARBA00022801"/>
    </source>
</evidence>
<dbReference type="GO" id="GO:0005524">
    <property type="term" value="F:ATP binding"/>
    <property type="evidence" value="ECO:0007669"/>
    <property type="project" value="UniProtKB-KW"/>
</dbReference>
<keyword evidence="12" id="KW-1185">Reference proteome</keyword>
<organism evidence="11 12">
    <name type="scientific">Gracilariopsis chorda</name>
    <dbReference type="NCBI Taxonomy" id="448386"/>
    <lineage>
        <taxon>Eukaryota</taxon>
        <taxon>Rhodophyta</taxon>
        <taxon>Florideophyceae</taxon>
        <taxon>Rhodymeniophycidae</taxon>
        <taxon>Gracilariales</taxon>
        <taxon>Gracilariaceae</taxon>
        <taxon>Gracilariopsis</taxon>
    </lineage>
</organism>
<dbReference type="GO" id="GO:0003723">
    <property type="term" value="F:RNA binding"/>
    <property type="evidence" value="ECO:0007669"/>
    <property type="project" value="TreeGrafter"/>
</dbReference>
<dbReference type="InterPro" id="IPR048333">
    <property type="entry name" value="HA2_WH"/>
</dbReference>
<dbReference type="PANTHER" id="PTHR18934:SF109">
    <property type="entry name" value="ATP-DEPENDENT RNA HELICASE DHX15 HOMOLOG"/>
    <property type="match status" value="1"/>
</dbReference>
<dbReference type="InterPro" id="IPR011709">
    <property type="entry name" value="DEAD-box_helicase_OB_fold"/>
</dbReference>
<dbReference type="Gene3D" id="1.20.120.1080">
    <property type="match status" value="1"/>
</dbReference>
<comment type="catalytic activity">
    <reaction evidence="8">
        <text>ATP + H2O = ADP + phosphate + H(+)</text>
        <dbReference type="Rhea" id="RHEA:13065"/>
        <dbReference type="ChEBI" id="CHEBI:15377"/>
        <dbReference type="ChEBI" id="CHEBI:15378"/>
        <dbReference type="ChEBI" id="CHEBI:30616"/>
        <dbReference type="ChEBI" id="CHEBI:43474"/>
        <dbReference type="ChEBI" id="CHEBI:456216"/>
        <dbReference type="EC" id="3.6.4.13"/>
    </reaction>
</comment>
<dbReference type="PANTHER" id="PTHR18934">
    <property type="entry name" value="ATP-DEPENDENT RNA HELICASE"/>
    <property type="match status" value="1"/>
</dbReference>
<dbReference type="PROSITE" id="PS51192">
    <property type="entry name" value="HELICASE_ATP_BIND_1"/>
    <property type="match status" value="1"/>
</dbReference>
<keyword evidence="6" id="KW-0067">ATP-binding</keyword>
<name>A0A2V3ID94_9FLOR</name>
<evidence type="ECO:0000256" key="8">
    <source>
        <dbReference type="ARBA" id="ARBA00047984"/>
    </source>
</evidence>
<dbReference type="GO" id="GO:0003724">
    <property type="term" value="F:RNA helicase activity"/>
    <property type="evidence" value="ECO:0007669"/>
    <property type="project" value="UniProtKB-EC"/>
</dbReference>
<dbReference type="Proteomes" id="UP000247409">
    <property type="component" value="Unassembled WGS sequence"/>
</dbReference>
<dbReference type="SMART" id="SM00847">
    <property type="entry name" value="HA2"/>
    <property type="match status" value="1"/>
</dbReference>
<dbReference type="SMART" id="SM00487">
    <property type="entry name" value="DEXDc"/>
    <property type="match status" value="1"/>
</dbReference>
<dbReference type="InterPro" id="IPR002464">
    <property type="entry name" value="DNA/RNA_helicase_DEAH_CS"/>
</dbReference>
<proteinExistence type="predicted"/>
<dbReference type="GO" id="GO:0006397">
    <property type="term" value="P:mRNA processing"/>
    <property type="evidence" value="ECO:0007669"/>
    <property type="project" value="UniProtKB-KW"/>
</dbReference>
<dbReference type="InterPro" id="IPR027417">
    <property type="entry name" value="P-loop_NTPase"/>
</dbReference>
<sequence length="675" mass="76816">MTDNTKRRRLDLSDGSKNPWTDRPYSSRYFTIFEQRRALPVYEARREVLDTLADHQVIVLQGETGSGKTTQVPQFLVEHGYTKDGKIIACTQPRRVAAISVAKRVAEEMDVQLGAQVGYSIRFEDRTSRDTFLKYLTDGMLLREAMKDPDLNAYSAIILDEAHERTLSTDVLMGLIKTVMKRRKDLKIIVMSATLNAEQFQNYFDKAPLLSVPGRMFPVTIHYSKSPEHDYVEAAIRVVTDICRSEPPGDILVFLTGEEEIEETCGRITSITAARERIDGPVICATNIAETSLTIDGIVYVVDSGFSKQKLYNPRVRVESLLVQGISRASAKQRAGRAGRTQPGKCFRLYTEEAFYKELPETTHPEILRSNLGNVVLQLKKLDIDDLVHFDFMDPPAPETMMRALELLNYLGALDDEGDLTQFGSTMSEFPLDPESSAALIHSHEYGCSEEVVSIVSMLSSAGNCFLRPRHQKKRRHGKQVNPHRRFQHVDGDHLTLLNVYHAYIESKHQSGVRNSAFRWCQENMINHRALAMADNSRTQLANIMRRCNIPLLSLSDDDLKYSQNIRKALLRGFFMQIASRSFGKGKTYLTVKDQQNVLLHPSCGLGSTPQWVMYNEFVLTNTNYIRTCSHVNGSWLLELAPVYYDLSNFPEGEAKRELERVRTKLQRKRSNMQR</sequence>
<dbReference type="GO" id="GO:0016787">
    <property type="term" value="F:hydrolase activity"/>
    <property type="evidence" value="ECO:0007669"/>
    <property type="project" value="UniProtKB-KW"/>
</dbReference>
<dbReference type="GO" id="GO:0008380">
    <property type="term" value="P:RNA splicing"/>
    <property type="evidence" value="ECO:0007669"/>
    <property type="project" value="UniProtKB-KW"/>
</dbReference>
<evidence type="ECO:0000256" key="3">
    <source>
        <dbReference type="ARBA" id="ARBA00022741"/>
    </source>
</evidence>
<evidence type="ECO:0000256" key="7">
    <source>
        <dbReference type="ARBA" id="ARBA00023187"/>
    </source>
</evidence>
<keyword evidence="2" id="KW-0507">mRNA processing</keyword>
<dbReference type="Pfam" id="PF04408">
    <property type="entry name" value="WHD_HA2"/>
    <property type="match status" value="1"/>
</dbReference>
<evidence type="ECO:0000313" key="12">
    <source>
        <dbReference type="Proteomes" id="UP000247409"/>
    </source>
</evidence>
<dbReference type="STRING" id="448386.A0A2V3ID94"/>
<dbReference type="PROSITE" id="PS00690">
    <property type="entry name" value="DEAH_ATP_HELICASE"/>
    <property type="match status" value="1"/>
</dbReference>
<dbReference type="CDD" id="cd18791">
    <property type="entry name" value="SF2_C_RHA"/>
    <property type="match status" value="1"/>
</dbReference>
<dbReference type="EC" id="3.6.4.13" evidence="1"/>
<evidence type="ECO:0000256" key="2">
    <source>
        <dbReference type="ARBA" id="ARBA00022664"/>
    </source>
</evidence>
<accession>A0A2V3ID94</accession>
<dbReference type="OrthoDB" id="10253254at2759"/>
<evidence type="ECO:0000313" key="11">
    <source>
        <dbReference type="EMBL" id="PXF40008.1"/>
    </source>
</evidence>
<dbReference type="FunFam" id="1.20.120.1080:FF:000001">
    <property type="entry name" value="Pre-mRNA-splicing factor ATP-dependent RNA helicase"/>
    <property type="match status" value="1"/>
</dbReference>
<evidence type="ECO:0000256" key="6">
    <source>
        <dbReference type="ARBA" id="ARBA00022840"/>
    </source>
</evidence>
<dbReference type="AlphaFoldDB" id="A0A2V3ID94"/>
<evidence type="ECO:0000256" key="5">
    <source>
        <dbReference type="ARBA" id="ARBA00022806"/>
    </source>
</evidence>
<dbReference type="FunFam" id="3.40.50.300:FF:001148">
    <property type="entry name" value="Pre-mRNA-splicing factor ATP-dependent RNA helicase DHX15/PRP43"/>
    <property type="match status" value="1"/>
</dbReference>
<dbReference type="InterPro" id="IPR001650">
    <property type="entry name" value="Helicase_C-like"/>
</dbReference>
<feature type="domain" description="Helicase C-terminal" evidence="10">
    <location>
        <begin position="199"/>
        <end position="383"/>
    </location>
</feature>
<evidence type="ECO:0000256" key="1">
    <source>
        <dbReference type="ARBA" id="ARBA00012552"/>
    </source>
</evidence>
<keyword evidence="3" id="KW-0547">Nucleotide-binding</keyword>
<dbReference type="PROSITE" id="PS51194">
    <property type="entry name" value="HELICASE_CTER"/>
    <property type="match status" value="1"/>
</dbReference>
<dbReference type="SMART" id="SM00490">
    <property type="entry name" value="HELICc"/>
    <property type="match status" value="1"/>
</dbReference>
<gene>
    <name evidence="11" type="ORF">BWQ96_10286</name>
</gene>
<keyword evidence="4" id="KW-0378">Hydrolase</keyword>
<keyword evidence="5 11" id="KW-0347">Helicase</keyword>
<keyword evidence="7" id="KW-0508">mRNA splicing</keyword>
<dbReference type="InterPro" id="IPR011545">
    <property type="entry name" value="DEAD/DEAH_box_helicase_dom"/>
</dbReference>
<dbReference type="EMBL" id="NBIV01000384">
    <property type="protein sequence ID" value="PXF40008.1"/>
    <property type="molecule type" value="Genomic_DNA"/>
</dbReference>